<gene>
    <name evidence="2" type="ORF">C7K08_10195</name>
</gene>
<evidence type="ECO:0000313" key="2">
    <source>
        <dbReference type="EMBL" id="PSI00995.1"/>
    </source>
</evidence>
<comment type="caution">
    <text evidence="2">The sequence shown here is derived from an EMBL/GenBank/DDBJ whole genome shotgun (WGS) entry which is preliminary data.</text>
</comment>
<evidence type="ECO:0000313" key="3">
    <source>
        <dbReference type="Proteomes" id="UP000240206"/>
    </source>
</evidence>
<feature type="compositionally biased region" description="Basic and acidic residues" evidence="1">
    <location>
        <begin position="65"/>
        <end position="83"/>
    </location>
</feature>
<organism evidence="2 3">
    <name type="scientific">Synechococcus lacustris str. Tous</name>
    <dbReference type="NCBI Taxonomy" id="1910958"/>
    <lineage>
        <taxon>Bacteria</taxon>
        <taxon>Bacillati</taxon>
        <taxon>Cyanobacteriota</taxon>
        <taxon>Cyanophyceae</taxon>
        <taxon>Synechococcales</taxon>
        <taxon>Synechococcaceae</taxon>
        <taxon>Synechococcus</taxon>
    </lineage>
</organism>
<feature type="region of interest" description="Disordered" evidence="1">
    <location>
        <begin position="1"/>
        <end position="21"/>
    </location>
</feature>
<dbReference type="EMBL" id="PXVC01000057">
    <property type="protein sequence ID" value="PSI00995.1"/>
    <property type="molecule type" value="Genomic_DNA"/>
</dbReference>
<protein>
    <submittedName>
        <fullName evidence="2">Uncharacterized protein</fullName>
    </submittedName>
</protein>
<proteinExistence type="predicted"/>
<evidence type="ECO:0000256" key="1">
    <source>
        <dbReference type="SAM" id="MobiDB-lite"/>
    </source>
</evidence>
<dbReference type="Proteomes" id="UP000240206">
    <property type="component" value="Unassembled WGS sequence"/>
</dbReference>
<accession>A0A2P7ECP2</accession>
<keyword evidence="3" id="KW-1185">Reference proteome</keyword>
<feature type="region of interest" description="Disordered" evidence="1">
    <location>
        <begin position="63"/>
        <end position="83"/>
    </location>
</feature>
<sequence>MVLLMQRQGRAGGVAPGKAKSDQGDKAIAWFTCKSLSPFLLRQYLVYSKWCTELRSDSMMVAGRRGGEERQHSQVKREVTKAI</sequence>
<name>A0A2P7ECP2_9SYNE</name>
<dbReference type="AlphaFoldDB" id="A0A2P7ECP2"/>
<reference evidence="3" key="1">
    <citation type="submission" date="2018-03" db="EMBL/GenBank/DDBJ databases">
        <title>Ecological and genomic features of two cosmopolitan and abundant freshwater picocyanobacteria.</title>
        <authorList>
            <person name="Cabello-Yeves P.J."/>
            <person name="Picazo A."/>
            <person name="Camacho A."/>
            <person name="Callieri C."/>
            <person name="Rosselli R."/>
            <person name="Roda-Garcia J."/>
            <person name="Coutinho F.H."/>
            <person name="Rodriguez-Valera F."/>
        </authorList>
    </citation>
    <scope>NUCLEOTIDE SEQUENCE [LARGE SCALE GENOMIC DNA]</scope>
    <source>
        <strain evidence="3">Tous</strain>
    </source>
</reference>